<proteinExistence type="predicted"/>
<keyword evidence="1" id="KW-0479">Metal-binding</keyword>
<feature type="domain" description="SWIM-type" evidence="2">
    <location>
        <begin position="54"/>
        <end position="90"/>
    </location>
</feature>
<name>A0ABU1EFJ0_9CLOT</name>
<dbReference type="PROSITE" id="PS50966">
    <property type="entry name" value="ZF_SWIM"/>
    <property type="match status" value="1"/>
</dbReference>
<dbReference type="InterPro" id="IPR007527">
    <property type="entry name" value="Znf_SWIM"/>
</dbReference>
<accession>A0ABU1EFJ0</accession>
<protein>
    <submittedName>
        <fullName evidence="3">SWIM zinc finger family protein</fullName>
    </submittedName>
</protein>
<keyword evidence="1" id="KW-0862">Zinc</keyword>
<dbReference type="RefSeq" id="WP_252226432.1">
    <property type="nucleotide sequence ID" value="NZ_JAVJAN010000014.1"/>
</dbReference>
<gene>
    <name evidence="3" type="ORF">RGC78_06675</name>
</gene>
<evidence type="ECO:0000256" key="1">
    <source>
        <dbReference type="PROSITE-ProRule" id="PRU00325"/>
    </source>
</evidence>
<evidence type="ECO:0000313" key="3">
    <source>
        <dbReference type="EMBL" id="MDR5587151.1"/>
    </source>
</evidence>
<organism evidence="3 4">
    <name type="scientific">Clostridium aquiflavi</name>
    <dbReference type="NCBI Taxonomy" id="3073603"/>
    <lineage>
        <taxon>Bacteria</taxon>
        <taxon>Bacillati</taxon>
        <taxon>Bacillota</taxon>
        <taxon>Clostridia</taxon>
        <taxon>Eubacteriales</taxon>
        <taxon>Clostridiaceae</taxon>
        <taxon>Clostridium</taxon>
    </lineage>
</organism>
<reference evidence="3 4" key="1">
    <citation type="submission" date="2023-09" db="EMBL/GenBank/DDBJ databases">
        <authorList>
            <person name="Zhai L."/>
        </authorList>
    </citation>
    <scope>NUCLEOTIDE SEQUENCE [LARGE SCALE GENOMIC DNA]</scope>
    <source>
        <strain evidence="3 4">5 N-1</strain>
    </source>
</reference>
<dbReference type="Proteomes" id="UP001256646">
    <property type="component" value="Unassembled WGS sequence"/>
</dbReference>
<sequence>MKLTKEYVESTAYNASSFNNAKKLVSKNQIIKTHIIGDKTLIYGECMGSGKKNYIVSVDFINENEPVFRCSCPSRQIPCKHATALLYQYFEDSSKFETGEIPEDVLRKREKIEKKEEKKKEEIIKPKKVNVSAFIKKMKTQLEGLEIVDKFINDTLSVGLASITLSQIKIYNKELIKSLNSNYYLPEHSVIIGDILENLRIIKEDKDIEDEIYYEKTLDSLGYIQNLNVKARTVLNKHIKEKKFIDEESADIFTKLGYIWKLSELRNLGFYSENGKLLQLGFYCEEDDLRKTYIDTGFYINLSEDKIYKTMNYRPYRISNKIKEEDTIFEVFEVPEFYIYPGQNNPRIRFEGGVMRKVSKEDIKEIRKSAKTNYKEALKEVKIQLKNTLYDKHPIFLMHYNELVKFGEELAIKDDHGETIMLKNTKDTSMPSTLENLKFMLGSKDLKENVMLGIFEHDLNTGKLTMQPISVVTDDQIIRILG</sequence>
<dbReference type="EMBL" id="JAVJAN010000014">
    <property type="protein sequence ID" value="MDR5587151.1"/>
    <property type="molecule type" value="Genomic_DNA"/>
</dbReference>
<dbReference type="Pfam" id="PF04434">
    <property type="entry name" value="SWIM"/>
    <property type="match status" value="1"/>
</dbReference>
<evidence type="ECO:0000259" key="2">
    <source>
        <dbReference type="PROSITE" id="PS50966"/>
    </source>
</evidence>
<keyword evidence="1" id="KW-0863">Zinc-finger</keyword>
<comment type="caution">
    <text evidence="3">The sequence shown here is derived from an EMBL/GenBank/DDBJ whole genome shotgun (WGS) entry which is preliminary data.</text>
</comment>
<keyword evidence="4" id="KW-1185">Reference proteome</keyword>
<evidence type="ECO:0000313" key="4">
    <source>
        <dbReference type="Proteomes" id="UP001256646"/>
    </source>
</evidence>